<evidence type="ECO:0000313" key="3">
    <source>
        <dbReference type="Proteomes" id="UP000220353"/>
    </source>
</evidence>
<organism evidence="2 3">
    <name type="scientific">Rhizobium fredii</name>
    <name type="common">Sinorhizobium fredii</name>
    <dbReference type="NCBI Taxonomy" id="380"/>
    <lineage>
        <taxon>Bacteria</taxon>
        <taxon>Pseudomonadati</taxon>
        <taxon>Pseudomonadota</taxon>
        <taxon>Alphaproteobacteria</taxon>
        <taxon>Hyphomicrobiales</taxon>
        <taxon>Rhizobiaceae</taxon>
        <taxon>Sinorhizobium/Ensifer group</taxon>
        <taxon>Sinorhizobium</taxon>
    </lineage>
</organism>
<evidence type="ECO:0000256" key="1">
    <source>
        <dbReference type="SAM" id="MobiDB-lite"/>
    </source>
</evidence>
<comment type="caution">
    <text evidence="2">The sequence shown here is derived from an EMBL/GenBank/DDBJ whole genome shotgun (WGS) entry which is preliminary data.</text>
</comment>
<dbReference type="EMBL" id="NWTC01000121">
    <property type="protein sequence ID" value="PDT41641.1"/>
    <property type="molecule type" value="Genomic_DNA"/>
</dbReference>
<feature type="region of interest" description="Disordered" evidence="1">
    <location>
        <begin position="1"/>
        <end position="20"/>
    </location>
</feature>
<gene>
    <name evidence="2" type="ORF">CO661_34230</name>
</gene>
<sequence>MTRHGMGKTSAAGAPSPATDPHASVVIIAADRVAASRVPGRQSRADAQRSGLSASIAPLRGCGRAIADFSRRSKSP</sequence>
<protein>
    <submittedName>
        <fullName evidence="2">Uncharacterized protein</fullName>
    </submittedName>
</protein>
<reference evidence="2 3" key="1">
    <citation type="submission" date="2017-09" db="EMBL/GenBank/DDBJ databases">
        <title>Comparative genomics of rhizobia isolated from Phaseolus vulgaris in China.</title>
        <authorList>
            <person name="Tong W."/>
        </authorList>
    </citation>
    <scope>NUCLEOTIDE SEQUENCE [LARGE SCALE GENOMIC DNA]</scope>
    <source>
        <strain evidence="2 3">PCH1</strain>
    </source>
</reference>
<evidence type="ECO:0000313" key="2">
    <source>
        <dbReference type="EMBL" id="PDT41641.1"/>
    </source>
</evidence>
<dbReference type="Proteomes" id="UP000220353">
    <property type="component" value="Unassembled WGS sequence"/>
</dbReference>
<accession>A0A2A6LMM8</accession>
<dbReference type="AlphaFoldDB" id="A0A2A6LMM8"/>
<proteinExistence type="predicted"/>
<feature type="region of interest" description="Disordered" evidence="1">
    <location>
        <begin position="35"/>
        <end position="54"/>
    </location>
</feature>
<name>A0A2A6LMM8_RHIFR</name>